<reference evidence="3" key="1">
    <citation type="submission" date="2009-10" db="EMBL/GenBank/DDBJ databases">
        <title>The complete chromosome of Gordonia bronchialis DSM 43247.</title>
        <authorList>
            <consortium name="US DOE Joint Genome Institute (JGI-PGF)"/>
            <person name="Lucas S."/>
            <person name="Copeland A."/>
            <person name="Lapidus A."/>
            <person name="Glavina del Rio T."/>
            <person name="Dalin E."/>
            <person name="Tice H."/>
            <person name="Bruce D."/>
            <person name="Goodwin L."/>
            <person name="Pitluck S."/>
            <person name="Kyrpides N."/>
            <person name="Mavromatis K."/>
            <person name="Ivanova N."/>
            <person name="Ovchinnikova G."/>
            <person name="Saunders E."/>
            <person name="Brettin T."/>
            <person name="Detter J.C."/>
            <person name="Han C."/>
            <person name="Larimer F."/>
            <person name="Land M."/>
            <person name="Hauser L."/>
            <person name="Markowitz V."/>
            <person name="Cheng J.-F."/>
            <person name="Hugenholtz P."/>
            <person name="Woyke T."/>
            <person name="Wu D."/>
            <person name="Jando M."/>
            <person name="Schneider S."/>
            <person name="Goeker M."/>
            <person name="Klenk H.-P."/>
            <person name="Eisen J.A."/>
        </authorList>
    </citation>
    <scope>NUCLEOTIDE SEQUENCE [LARGE SCALE GENOMIC DNA]</scope>
    <source>
        <strain evidence="3">ATCC 25592 / DSM 43247 / BCRC 13721 / JCM 3198 / KCTC 3076 / NBRC 16047 / NCTC 10667</strain>
    </source>
</reference>
<organism evidence="2 3">
    <name type="scientific">Gordonia bronchialis (strain ATCC 25592 / DSM 43247 / BCRC 13721 / JCM 3198 / KCTC 3076 / NBRC 16047 / NCTC 10667)</name>
    <name type="common">Rhodococcus bronchialis</name>
    <dbReference type="NCBI Taxonomy" id="526226"/>
    <lineage>
        <taxon>Bacteria</taxon>
        <taxon>Bacillati</taxon>
        <taxon>Actinomycetota</taxon>
        <taxon>Actinomycetes</taxon>
        <taxon>Mycobacteriales</taxon>
        <taxon>Gordoniaceae</taxon>
        <taxon>Gordonia</taxon>
    </lineage>
</organism>
<dbReference type="PANTHER" id="PTHR43781:SF1">
    <property type="entry name" value="SACCHAROPINE DEHYDROGENASE"/>
    <property type="match status" value="1"/>
</dbReference>
<dbReference type="eggNOG" id="COG3268">
    <property type="taxonomic scope" value="Bacteria"/>
</dbReference>
<dbReference type="InterPro" id="IPR036291">
    <property type="entry name" value="NAD(P)-bd_dom_sf"/>
</dbReference>
<dbReference type="InterPro" id="IPR016040">
    <property type="entry name" value="NAD(P)-bd_dom"/>
</dbReference>
<evidence type="ECO:0000259" key="1">
    <source>
        <dbReference type="Pfam" id="PF13460"/>
    </source>
</evidence>
<reference evidence="2 3" key="2">
    <citation type="journal article" date="2010" name="Stand. Genomic Sci.">
        <title>Complete genome sequence of Gordonia bronchialis type strain (3410).</title>
        <authorList>
            <person name="Ivanova N."/>
            <person name="Sikorski J."/>
            <person name="Jando M."/>
            <person name="Lapidus A."/>
            <person name="Nolan M."/>
            <person name="Lucas S."/>
            <person name="Del Rio T.G."/>
            <person name="Tice H."/>
            <person name="Copeland A."/>
            <person name="Cheng J.F."/>
            <person name="Chen F."/>
            <person name="Bruce D."/>
            <person name="Goodwin L."/>
            <person name="Pitluck S."/>
            <person name="Mavromatis K."/>
            <person name="Ovchinnikova G."/>
            <person name="Pati A."/>
            <person name="Chen A."/>
            <person name="Palaniappan K."/>
            <person name="Land M."/>
            <person name="Hauser L."/>
            <person name="Chang Y.J."/>
            <person name="Jeffries C.D."/>
            <person name="Chain P."/>
            <person name="Saunders E."/>
            <person name="Han C."/>
            <person name="Detter J.C."/>
            <person name="Brettin T."/>
            <person name="Rohde M."/>
            <person name="Goker M."/>
            <person name="Bristow J."/>
            <person name="Eisen J.A."/>
            <person name="Markowitz V."/>
            <person name="Hugenholtz P."/>
            <person name="Klenk H.P."/>
            <person name="Kyrpides N.C."/>
        </authorList>
    </citation>
    <scope>NUCLEOTIDE SEQUENCE [LARGE SCALE GENOMIC DNA]</scope>
    <source>
        <strain evidence="3">ATCC 25592 / DSM 43247 / BCRC 13721 / JCM 3198 / KCTC 3076 / NBRC 16047 / NCTC 10667</strain>
    </source>
</reference>
<dbReference type="OrthoDB" id="4420885at2"/>
<sequence length="361" mass="37186">MSKIVLFGATGYTGRLTAAALVARGIRPVLAARNATTLAGLSDELGGLETAVADVTDPASVRALLSRDDVIVSTVGPFLRYGQPALDAALDAGAHYLDSTGEGPFIRAVFERDRAAREANIALLTAFGFDFVPGNLAGALALQHAPDAVGLEICYGIVDPGASGGTQASIAGMIFEKGFALRGGTLAPARLGGRIRDFDVDGKPRTAVSVPGSEHLTLVRTHPELRDVDVYLAMPRNPARAMQFGTRIAALAAQVAPLRRVGDAMVSRAVKGSTGGPSSDERARTTTWIVAEALDAQGRVLHTTRLDGVDPYGFTGAMLAWGADKALTGALRSDGALGPGEAFGLAELTAGATEAGLTVRA</sequence>
<dbReference type="KEGG" id="gbr:Gbro_4124"/>
<accession>D0L4R1</accession>
<dbReference type="STRING" id="526226.Gbro_4124"/>
<gene>
    <name evidence="2" type="ordered locus">Gbro_4124</name>
</gene>
<evidence type="ECO:0000313" key="3">
    <source>
        <dbReference type="Proteomes" id="UP000001219"/>
    </source>
</evidence>
<protein>
    <submittedName>
        <fullName evidence="2">Saccharopine dehydrogenase</fullName>
    </submittedName>
</protein>
<dbReference type="Gene3D" id="3.40.50.720">
    <property type="entry name" value="NAD(P)-binding Rossmann-like Domain"/>
    <property type="match status" value="1"/>
</dbReference>
<dbReference type="EMBL" id="CP001802">
    <property type="protein sequence ID" value="ACY23286.1"/>
    <property type="molecule type" value="Genomic_DNA"/>
</dbReference>
<dbReference type="Pfam" id="PF13460">
    <property type="entry name" value="NAD_binding_10"/>
    <property type="match status" value="1"/>
</dbReference>
<feature type="domain" description="NAD(P)-binding" evidence="1">
    <location>
        <begin position="8"/>
        <end position="78"/>
    </location>
</feature>
<dbReference type="PANTHER" id="PTHR43781">
    <property type="entry name" value="SACCHAROPINE DEHYDROGENASE"/>
    <property type="match status" value="1"/>
</dbReference>
<name>D0L4R1_GORB4</name>
<keyword evidence="3" id="KW-1185">Reference proteome</keyword>
<dbReference type="AlphaFoldDB" id="D0L4R1"/>
<dbReference type="RefSeq" id="WP_012835787.1">
    <property type="nucleotide sequence ID" value="NC_013441.1"/>
</dbReference>
<dbReference type="Proteomes" id="UP000001219">
    <property type="component" value="Chromosome"/>
</dbReference>
<proteinExistence type="predicted"/>
<evidence type="ECO:0000313" key="2">
    <source>
        <dbReference type="EMBL" id="ACY23286.1"/>
    </source>
</evidence>
<dbReference type="SUPFAM" id="SSF51735">
    <property type="entry name" value="NAD(P)-binding Rossmann-fold domains"/>
    <property type="match status" value="1"/>
</dbReference>
<dbReference type="HOGENOM" id="CLU_046808_0_0_11"/>